<evidence type="ECO:0000259" key="3">
    <source>
        <dbReference type="PROSITE" id="PS51724"/>
    </source>
</evidence>
<dbReference type="GO" id="GO:0030428">
    <property type="term" value="C:cell septum"/>
    <property type="evidence" value="ECO:0007669"/>
    <property type="project" value="TreeGrafter"/>
</dbReference>
<keyword evidence="2" id="KW-0472">Membrane</keyword>
<dbReference type="InterPro" id="IPR052521">
    <property type="entry name" value="Cell_div_SPOR-domain"/>
</dbReference>
<name>A0A0F9R9I7_9ZZZZ</name>
<dbReference type="PROSITE" id="PS51724">
    <property type="entry name" value="SPOR"/>
    <property type="match status" value="1"/>
</dbReference>
<keyword evidence="2" id="KW-1133">Transmembrane helix</keyword>
<feature type="region of interest" description="Disordered" evidence="1">
    <location>
        <begin position="98"/>
        <end position="126"/>
    </location>
</feature>
<comment type="caution">
    <text evidence="4">The sequence shown here is derived from an EMBL/GenBank/DDBJ whole genome shotgun (WGS) entry which is preliminary data.</text>
</comment>
<organism evidence="4">
    <name type="scientific">marine sediment metagenome</name>
    <dbReference type="NCBI Taxonomy" id="412755"/>
    <lineage>
        <taxon>unclassified sequences</taxon>
        <taxon>metagenomes</taxon>
        <taxon>ecological metagenomes</taxon>
    </lineage>
</organism>
<dbReference type="GO" id="GO:0032506">
    <property type="term" value="P:cytokinetic process"/>
    <property type="evidence" value="ECO:0007669"/>
    <property type="project" value="TreeGrafter"/>
</dbReference>
<accession>A0A0F9R9I7</accession>
<dbReference type="InterPro" id="IPR007730">
    <property type="entry name" value="SPOR-like_dom"/>
</dbReference>
<dbReference type="EMBL" id="LAZR01000984">
    <property type="protein sequence ID" value="KKN53175.1"/>
    <property type="molecule type" value="Genomic_DNA"/>
</dbReference>
<keyword evidence="2" id="KW-0812">Transmembrane</keyword>
<evidence type="ECO:0000256" key="2">
    <source>
        <dbReference type="SAM" id="Phobius"/>
    </source>
</evidence>
<dbReference type="AlphaFoldDB" id="A0A0F9R9I7"/>
<dbReference type="SUPFAM" id="SSF110997">
    <property type="entry name" value="Sporulation related repeat"/>
    <property type="match status" value="1"/>
</dbReference>
<dbReference type="GO" id="GO:0042834">
    <property type="term" value="F:peptidoglycan binding"/>
    <property type="evidence" value="ECO:0007669"/>
    <property type="project" value="InterPro"/>
</dbReference>
<dbReference type="Pfam" id="PF05036">
    <property type="entry name" value="SPOR"/>
    <property type="match status" value="1"/>
</dbReference>
<dbReference type="PANTHER" id="PTHR38687">
    <property type="entry name" value="CELL DIVISION PROTEIN DEDD-RELATED"/>
    <property type="match status" value="1"/>
</dbReference>
<feature type="domain" description="SPOR" evidence="3">
    <location>
        <begin position="165"/>
        <end position="244"/>
    </location>
</feature>
<evidence type="ECO:0000256" key="1">
    <source>
        <dbReference type="SAM" id="MobiDB-lite"/>
    </source>
</evidence>
<feature type="transmembrane region" description="Helical" evidence="2">
    <location>
        <begin position="6"/>
        <end position="27"/>
    </location>
</feature>
<sequence length="244" mass="26284">MTTVQLQRIIGVALLFSVVIAIAMLLIRSADESTDEQTSKLAFKSERTETKLPYVSEAIINLEAAAKDSEELALEQKVEEDNSAPAFESAKVAPLEPVKTPLSGKASAPEKVTPPTKNPVPAQKMSEPVKSIAIPKKTSEPVKATAPTKASVPAKSSVPAKVTQTQPAEKWVIQLASFSVKANADALNVQAKQMGYKSVIEDTDTANGKIYRVRIEPMTDKQQAQAVASEIDSKMKLNTQVLQE</sequence>
<protein>
    <recommendedName>
        <fullName evidence="3">SPOR domain-containing protein</fullName>
    </recommendedName>
</protein>
<gene>
    <name evidence="4" type="ORF">LCGC14_0604950</name>
</gene>
<evidence type="ECO:0000313" key="4">
    <source>
        <dbReference type="EMBL" id="KKN53175.1"/>
    </source>
</evidence>
<dbReference type="InterPro" id="IPR036680">
    <property type="entry name" value="SPOR-like_sf"/>
</dbReference>
<dbReference type="Gene3D" id="3.30.70.1070">
    <property type="entry name" value="Sporulation related repeat"/>
    <property type="match status" value="1"/>
</dbReference>
<proteinExistence type="predicted"/>
<dbReference type="PANTHER" id="PTHR38687:SF1">
    <property type="entry name" value="CELL DIVISION PROTEIN DEDD"/>
    <property type="match status" value="1"/>
</dbReference>
<dbReference type="GO" id="GO:0032153">
    <property type="term" value="C:cell division site"/>
    <property type="evidence" value="ECO:0007669"/>
    <property type="project" value="TreeGrafter"/>
</dbReference>
<reference evidence="4" key="1">
    <citation type="journal article" date="2015" name="Nature">
        <title>Complex archaea that bridge the gap between prokaryotes and eukaryotes.</title>
        <authorList>
            <person name="Spang A."/>
            <person name="Saw J.H."/>
            <person name="Jorgensen S.L."/>
            <person name="Zaremba-Niedzwiedzka K."/>
            <person name="Martijn J."/>
            <person name="Lind A.E."/>
            <person name="van Eijk R."/>
            <person name="Schleper C."/>
            <person name="Guy L."/>
            <person name="Ettema T.J."/>
        </authorList>
    </citation>
    <scope>NUCLEOTIDE SEQUENCE</scope>
</reference>